<dbReference type="Pfam" id="PF00392">
    <property type="entry name" value="GntR"/>
    <property type="match status" value="1"/>
</dbReference>
<dbReference type="InterPro" id="IPR036388">
    <property type="entry name" value="WH-like_DNA-bd_sf"/>
</dbReference>
<keyword evidence="3" id="KW-0804">Transcription</keyword>
<dbReference type="InterPro" id="IPR000524">
    <property type="entry name" value="Tscrpt_reg_HTH_GntR"/>
</dbReference>
<feature type="compositionally biased region" description="Low complexity" evidence="4">
    <location>
        <begin position="1"/>
        <end position="19"/>
    </location>
</feature>
<name>A0A1Y5TLT4_9PROT</name>
<feature type="region of interest" description="Disordered" evidence="4">
    <location>
        <begin position="1"/>
        <end position="24"/>
    </location>
</feature>
<accession>A0A1Y5TLT4</accession>
<keyword evidence="1" id="KW-0805">Transcription regulation</keyword>
<dbReference type="CDD" id="cd07377">
    <property type="entry name" value="WHTH_GntR"/>
    <property type="match status" value="1"/>
</dbReference>
<dbReference type="SUPFAM" id="SSF48008">
    <property type="entry name" value="GntR ligand-binding domain-like"/>
    <property type="match status" value="1"/>
</dbReference>
<dbReference type="GO" id="GO:0003700">
    <property type="term" value="F:DNA-binding transcription factor activity"/>
    <property type="evidence" value="ECO:0007669"/>
    <property type="project" value="InterPro"/>
</dbReference>
<dbReference type="PROSITE" id="PS50949">
    <property type="entry name" value="HTH_GNTR"/>
    <property type="match status" value="1"/>
</dbReference>
<dbReference type="AlphaFoldDB" id="A0A1Y5TLT4"/>
<dbReference type="InParanoid" id="A0A1Y5TLT4"/>
<evidence type="ECO:0000313" key="6">
    <source>
        <dbReference type="EMBL" id="SLN65139.1"/>
    </source>
</evidence>
<dbReference type="OrthoDB" id="8114900at2"/>
<evidence type="ECO:0000256" key="1">
    <source>
        <dbReference type="ARBA" id="ARBA00023015"/>
    </source>
</evidence>
<dbReference type="SUPFAM" id="SSF46785">
    <property type="entry name" value="Winged helix' DNA-binding domain"/>
    <property type="match status" value="1"/>
</dbReference>
<dbReference type="Pfam" id="PF07729">
    <property type="entry name" value="FCD"/>
    <property type="match status" value="1"/>
</dbReference>
<sequence length="238" mass="26421">MRQSEASRAGAGRAPVGAAQSPSQTQRALVALREMIVSNRLPPGSSYLESELAEMLDMSRTPVREAAVMLEAQGLVEIRPRRGVRILPLSTQDMTEIYEILTELEGLAAQQAAARKLSKKEIANVEGALNEMDAALATDDRDRWAAADKRFHDLLVAMSGNRRLQALVESYNDQVHRARMLTVHLRPSPTRSNSDHKALFEAIVAGDQKRARALHTAHRKEAMHLIIDLLQKHGFHQV</sequence>
<reference evidence="6 7" key="1">
    <citation type="submission" date="2017-03" db="EMBL/GenBank/DDBJ databases">
        <authorList>
            <person name="Afonso C.L."/>
            <person name="Miller P.J."/>
            <person name="Scott M.A."/>
            <person name="Spackman E."/>
            <person name="Goraichik I."/>
            <person name="Dimitrov K.M."/>
            <person name="Suarez D.L."/>
            <person name="Swayne D.E."/>
        </authorList>
    </citation>
    <scope>NUCLEOTIDE SEQUENCE [LARGE SCALE GENOMIC DNA]</scope>
    <source>
        <strain evidence="6 7">CECT 7691</strain>
    </source>
</reference>
<dbReference type="PANTHER" id="PTHR43537">
    <property type="entry name" value="TRANSCRIPTIONAL REGULATOR, GNTR FAMILY"/>
    <property type="match status" value="1"/>
</dbReference>
<gene>
    <name evidence="6" type="primary">ydfH_2</name>
    <name evidence="6" type="ORF">OCH7691_02967</name>
</gene>
<dbReference type="GO" id="GO:0003677">
    <property type="term" value="F:DNA binding"/>
    <property type="evidence" value="ECO:0007669"/>
    <property type="project" value="UniProtKB-KW"/>
</dbReference>
<dbReference type="InterPro" id="IPR008920">
    <property type="entry name" value="TF_FadR/GntR_C"/>
</dbReference>
<dbReference type="EMBL" id="FWFR01000002">
    <property type="protein sequence ID" value="SLN65139.1"/>
    <property type="molecule type" value="Genomic_DNA"/>
</dbReference>
<keyword evidence="2" id="KW-0238">DNA-binding</keyword>
<dbReference type="SMART" id="SM00895">
    <property type="entry name" value="FCD"/>
    <property type="match status" value="1"/>
</dbReference>
<organism evidence="6 7">
    <name type="scientific">Oceanibacterium hippocampi</name>
    <dbReference type="NCBI Taxonomy" id="745714"/>
    <lineage>
        <taxon>Bacteria</taxon>
        <taxon>Pseudomonadati</taxon>
        <taxon>Pseudomonadota</taxon>
        <taxon>Alphaproteobacteria</taxon>
        <taxon>Sneathiellales</taxon>
        <taxon>Sneathiellaceae</taxon>
        <taxon>Oceanibacterium</taxon>
    </lineage>
</organism>
<evidence type="ECO:0000256" key="3">
    <source>
        <dbReference type="ARBA" id="ARBA00023163"/>
    </source>
</evidence>
<dbReference type="PANTHER" id="PTHR43537:SF49">
    <property type="entry name" value="TRANSCRIPTIONAL REGULATORY PROTEIN"/>
    <property type="match status" value="1"/>
</dbReference>
<dbReference type="SMART" id="SM00345">
    <property type="entry name" value="HTH_GNTR"/>
    <property type="match status" value="1"/>
</dbReference>
<feature type="domain" description="HTH gntR-type" evidence="5">
    <location>
        <begin position="22"/>
        <end position="89"/>
    </location>
</feature>
<evidence type="ECO:0000256" key="2">
    <source>
        <dbReference type="ARBA" id="ARBA00023125"/>
    </source>
</evidence>
<dbReference type="InterPro" id="IPR011711">
    <property type="entry name" value="GntR_C"/>
</dbReference>
<dbReference type="Gene3D" id="1.10.10.10">
    <property type="entry name" value="Winged helix-like DNA-binding domain superfamily/Winged helix DNA-binding domain"/>
    <property type="match status" value="1"/>
</dbReference>
<dbReference type="Gene3D" id="1.20.120.530">
    <property type="entry name" value="GntR ligand-binding domain-like"/>
    <property type="match status" value="1"/>
</dbReference>
<evidence type="ECO:0000313" key="7">
    <source>
        <dbReference type="Proteomes" id="UP000193200"/>
    </source>
</evidence>
<evidence type="ECO:0000259" key="5">
    <source>
        <dbReference type="PROSITE" id="PS50949"/>
    </source>
</evidence>
<proteinExistence type="predicted"/>
<dbReference type="Proteomes" id="UP000193200">
    <property type="component" value="Unassembled WGS sequence"/>
</dbReference>
<dbReference type="InterPro" id="IPR036390">
    <property type="entry name" value="WH_DNA-bd_sf"/>
</dbReference>
<evidence type="ECO:0000256" key="4">
    <source>
        <dbReference type="SAM" id="MobiDB-lite"/>
    </source>
</evidence>
<dbReference type="RefSeq" id="WP_085884284.1">
    <property type="nucleotide sequence ID" value="NZ_FWFR01000002.1"/>
</dbReference>
<keyword evidence="7" id="KW-1185">Reference proteome</keyword>
<protein>
    <submittedName>
        <fullName evidence="6">Putative HTH-type transcriptional regulator YdfH</fullName>
    </submittedName>
</protein>